<dbReference type="Pfam" id="PF07670">
    <property type="entry name" value="Gate"/>
    <property type="match status" value="1"/>
</dbReference>
<dbReference type="Proteomes" id="UP000031184">
    <property type="component" value="Unassembled WGS sequence"/>
</dbReference>
<proteinExistence type="predicted"/>
<dbReference type="InterPro" id="IPR011642">
    <property type="entry name" value="Gate_dom"/>
</dbReference>
<reference evidence="2 3" key="1">
    <citation type="submission" date="2013-08" db="EMBL/GenBank/DDBJ databases">
        <title>An opportunistic ruminal bacterium that causes liver abscesses in cattle.</title>
        <authorList>
            <person name="Benahmed F.H."/>
            <person name="Rasmussen M."/>
            <person name="Harbottle H."/>
            <person name="Soppet D."/>
            <person name="Nagaraja T.G."/>
            <person name="Davidson M."/>
        </authorList>
    </citation>
    <scope>NUCLEOTIDE SEQUENCE [LARGE SCALE GENOMIC DNA]</scope>
    <source>
        <strain evidence="2 3">B35</strain>
    </source>
</reference>
<organism evidence="2 3">
    <name type="scientific">Fusobacterium necrophorum subsp. funduliforme B35</name>
    <dbReference type="NCBI Taxonomy" id="1226633"/>
    <lineage>
        <taxon>Bacteria</taxon>
        <taxon>Fusobacteriati</taxon>
        <taxon>Fusobacteriota</taxon>
        <taxon>Fusobacteriia</taxon>
        <taxon>Fusobacteriales</taxon>
        <taxon>Fusobacteriaceae</taxon>
        <taxon>Fusobacterium</taxon>
    </lineage>
</organism>
<dbReference type="AlphaFoldDB" id="A0A017H2T4"/>
<dbReference type="OrthoDB" id="1633380at2"/>
<protein>
    <submittedName>
        <fullName evidence="2">Histidine transporter</fullName>
    </submittedName>
</protein>
<dbReference type="RefSeq" id="WP_039122698.1">
    <property type="nucleotide sequence ID" value="NZ_AOJP01000015.1"/>
</dbReference>
<feature type="domain" description="Nucleoside transporter/FeoB GTPase Gate" evidence="1">
    <location>
        <begin position="119"/>
        <end position="219"/>
    </location>
</feature>
<dbReference type="EMBL" id="AUZI01000033">
    <property type="protein sequence ID" value="KID48022.1"/>
    <property type="molecule type" value="Genomic_DNA"/>
</dbReference>
<comment type="caution">
    <text evidence="2">The sequence shown here is derived from an EMBL/GenBank/DDBJ whole genome shotgun (WGS) entry which is preliminary data.</text>
</comment>
<dbReference type="PATRIC" id="fig|1226633.4.peg.2437"/>
<sequence length="433" mass="48231">MSKNKNVAMSKFIFCSLFGIFMFFVPISIEGKSSIPLDHIVSWILKIPYYRETYGLILCFLGVILPFWKGTWNKSRVKMIFSILNIAALPFILMAVFHIGPKALLEKDMIPFIYSKIVVPVTTIVPVGSVFLAFIISYGLMEFVGVFMRPIMKPIFKTPGRSAIDAVASFVGSYSIALLITNGVYREGKYTSKEACIIATGFSTVSATFMIIVAKTLGFMENHWLAYFWTTVFVTFLVTAITARIYPLSQKSDMYFQGIQGNIEQDVPKNKWNIALQEAIRVSANSPTIFENTKINLLEGFKLAFNMAPSLMAVGTLGLILAKYTPLFDVVGYIFYPFTFVIGISEPLLAAKALAMSIAEMFLPAVPVAEASMVTKFIVGVSCVSEILFFSASIPCMLSTDIPLTMKDYFIIWFERVALSILITAPFAYLIFG</sequence>
<evidence type="ECO:0000313" key="2">
    <source>
        <dbReference type="EMBL" id="KID48022.1"/>
    </source>
</evidence>
<evidence type="ECO:0000259" key="1">
    <source>
        <dbReference type="Pfam" id="PF07670"/>
    </source>
</evidence>
<name>A0A017H2T4_9FUSO</name>
<evidence type="ECO:0000313" key="3">
    <source>
        <dbReference type="Proteomes" id="UP000031184"/>
    </source>
</evidence>
<accession>A0A017H2T4</accession>
<gene>
    <name evidence="2" type="ORF">C095_12160</name>
</gene>